<proteinExistence type="predicted"/>
<organism evidence="2 3">
    <name type="scientific">Forsythia ovata</name>
    <dbReference type="NCBI Taxonomy" id="205694"/>
    <lineage>
        <taxon>Eukaryota</taxon>
        <taxon>Viridiplantae</taxon>
        <taxon>Streptophyta</taxon>
        <taxon>Embryophyta</taxon>
        <taxon>Tracheophyta</taxon>
        <taxon>Spermatophyta</taxon>
        <taxon>Magnoliopsida</taxon>
        <taxon>eudicotyledons</taxon>
        <taxon>Gunneridae</taxon>
        <taxon>Pentapetalae</taxon>
        <taxon>asterids</taxon>
        <taxon>lamiids</taxon>
        <taxon>Lamiales</taxon>
        <taxon>Oleaceae</taxon>
        <taxon>Forsythieae</taxon>
        <taxon>Forsythia</taxon>
    </lineage>
</organism>
<dbReference type="EMBL" id="JBFOLJ010000015">
    <property type="protein sequence ID" value="KAL2472557.1"/>
    <property type="molecule type" value="Genomic_DNA"/>
</dbReference>
<sequence length="127" mass="14414">MKKSPSNSTVALSTTRPRTLKTQGTKGGVINGGWRLLKIPSTVYENPKQQTSATMNRFHPWKEATKKTAYHRVSKVNRLKSESRSGDRNPGSPSLNYVAFKFKLFLFSSYTFETDELPTEEQSNNLR</sequence>
<dbReference type="AlphaFoldDB" id="A0ABD1Q8S5"/>
<keyword evidence="3" id="KW-1185">Reference proteome</keyword>
<evidence type="ECO:0000256" key="1">
    <source>
        <dbReference type="SAM" id="MobiDB-lite"/>
    </source>
</evidence>
<evidence type="ECO:0000313" key="3">
    <source>
        <dbReference type="Proteomes" id="UP001604277"/>
    </source>
</evidence>
<feature type="compositionally biased region" description="Polar residues" evidence="1">
    <location>
        <begin position="1"/>
        <end position="24"/>
    </location>
</feature>
<protein>
    <submittedName>
        <fullName evidence="2">Uncharacterized protein</fullName>
    </submittedName>
</protein>
<evidence type="ECO:0000313" key="2">
    <source>
        <dbReference type="EMBL" id="KAL2472557.1"/>
    </source>
</evidence>
<feature type="region of interest" description="Disordered" evidence="1">
    <location>
        <begin position="1"/>
        <end position="27"/>
    </location>
</feature>
<dbReference type="Proteomes" id="UP001604277">
    <property type="component" value="Unassembled WGS sequence"/>
</dbReference>
<comment type="caution">
    <text evidence="2">The sequence shown here is derived from an EMBL/GenBank/DDBJ whole genome shotgun (WGS) entry which is preliminary data.</text>
</comment>
<name>A0ABD1Q8S5_9LAMI</name>
<reference evidence="3" key="1">
    <citation type="submission" date="2024-07" db="EMBL/GenBank/DDBJ databases">
        <title>Two chromosome-level genome assemblies of Korean endemic species Abeliophyllum distichum and Forsythia ovata (Oleaceae).</title>
        <authorList>
            <person name="Jang H."/>
        </authorList>
    </citation>
    <scope>NUCLEOTIDE SEQUENCE [LARGE SCALE GENOMIC DNA]</scope>
</reference>
<accession>A0ABD1Q8S5</accession>
<gene>
    <name evidence="2" type="ORF">Fot_48293</name>
</gene>